<dbReference type="WBParaSite" id="PDA_v2.g8516.t1">
    <property type="protein sequence ID" value="PDA_v2.g8516.t1"/>
    <property type="gene ID" value="PDA_v2.g8516"/>
</dbReference>
<organism evidence="1 2">
    <name type="scientific">Panagrolaimus davidi</name>
    <dbReference type="NCBI Taxonomy" id="227884"/>
    <lineage>
        <taxon>Eukaryota</taxon>
        <taxon>Metazoa</taxon>
        <taxon>Ecdysozoa</taxon>
        <taxon>Nematoda</taxon>
        <taxon>Chromadorea</taxon>
        <taxon>Rhabditida</taxon>
        <taxon>Tylenchina</taxon>
        <taxon>Panagrolaimomorpha</taxon>
        <taxon>Panagrolaimoidea</taxon>
        <taxon>Panagrolaimidae</taxon>
        <taxon>Panagrolaimus</taxon>
    </lineage>
</organism>
<dbReference type="Proteomes" id="UP000887578">
    <property type="component" value="Unplaced"/>
</dbReference>
<evidence type="ECO:0000313" key="2">
    <source>
        <dbReference type="WBParaSite" id="PDA_v2.g8516.t1"/>
    </source>
</evidence>
<evidence type="ECO:0000313" key="1">
    <source>
        <dbReference type="Proteomes" id="UP000887578"/>
    </source>
</evidence>
<sequence>MADASLYFEEAVAERELEPIGENISFTHGWVIRVPNGDVEQRLVQTSFGTNYKFGTCEWNVRLCSRHSPFGLTNLAQEPGQRSKSYILVETAKRTKIPGGSCHIAYTVYYDNDMRYELYSSTKVATIGMVTDGLRFRTPRGNFMEKLTNAFMKNEGKMIVVYIEMILPTRFFFRRFEDLSIFAHGKLPEYPAHIEDDFRFDFINNGDYTIKCSDGDIKANRQALYISSLFFHDFLPSSRSKEFTVRKSVDAVKPIIWYFHCLCFEMPETYELDYVKRIMDAIEFFDPVSKVDLMHGVHRSLCQKLADVSVLFKYIFM</sequence>
<protein>
    <submittedName>
        <fullName evidence="2">BTB domain-containing protein</fullName>
    </submittedName>
</protein>
<keyword evidence="1" id="KW-1185">Reference proteome</keyword>
<reference evidence="2" key="1">
    <citation type="submission" date="2022-11" db="UniProtKB">
        <authorList>
            <consortium name="WormBaseParasite"/>
        </authorList>
    </citation>
    <scope>IDENTIFICATION</scope>
</reference>
<dbReference type="AlphaFoldDB" id="A0A914QWR8"/>
<name>A0A914QWR8_9BILA</name>
<proteinExistence type="predicted"/>
<accession>A0A914QWR8</accession>